<evidence type="ECO:0000313" key="10">
    <source>
        <dbReference type="EMBL" id="GAA5162250.1"/>
    </source>
</evidence>
<feature type="transmembrane region" description="Helical" evidence="7">
    <location>
        <begin position="21"/>
        <end position="41"/>
    </location>
</feature>
<keyword evidence="5 7" id="KW-0472">Membrane</keyword>
<dbReference type="Proteomes" id="UP001428817">
    <property type="component" value="Unassembled WGS sequence"/>
</dbReference>
<dbReference type="InterPro" id="IPR025857">
    <property type="entry name" value="MacB_PCD"/>
</dbReference>
<dbReference type="PANTHER" id="PTHR30572">
    <property type="entry name" value="MEMBRANE COMPONENT OF TRANSPORTER-RELATED"/>
    <property type="match status" value="1"/>
</dbReference>
<feature type="domain" description="MacB-like periplasmic core" evidence="9">
    <location>
        <begin position="21"/>
        <end position="238"/>
    </location>
</feature>
<keyword evidence="3 7" id="KW-0812">Transmembrane</keyword>
<evidence type="ECO:0000256" key="1">
    <source>
        <dbReference type="ARBA" id="ARBA00004651"/>
    </source>
</evidence>
<feature type="transmembrane region" description="Helical" evidence="7">
    <location>
        <begin position="369"/>
        <end position="391"/>
    </location>
</feature>
<dbReference type="Pfam" id="PF12704">
    <property type="entry name" value="MacB_PCD"/>
    <property type="match status" value="1"/>
</dbReference>
<protein>
    <submittedName>
        <fullName evidence="10">ABC transporter permease</fullName>
    </submittedName>
</protein>
<comment type="caution">
    <text evidence="10">The sequence shown here is derived from an EMBL/GenBank/DDBJ whole genome shotgun (WGS) entry which is preliminary data.</text>
</comment>
<evidence type="ECO:0000256" key="4">
    <source>
        <dbReference type="ARBA" id="ARBA00022989"/>
    </source>
</evidence>
<name>A0ABP9QIA0_9PSEU</name>
<evidence type="ECO:0000256" key="2">
    <source>
        <dbReference type="ARBA" id="ARBA00022475"/>
    </source>
</evidence>
<organism evidence="10 11">
    <name type="scientific">Pseudonocardia eucalypti</name>
    <dbReference type="NCBI Taxonomy" id="648755"/>
    <lineage>
        <taxon>Bacteria</taxon>
        <taxon>Bacillati</taxon>
        <taxon>Actinomycetota</taxon>
        <taxon>Actinomycetes</taxon>
        <taxon>Pseudonocardiales</taxon>
        <taxon>Pseudonocardiaceae</taxon>
        <taxon>Pseudonocardia</taxon>
    </lineage>
</organism>
<comment type="similarity">
    <text evidence="6">Belongs to the ABC-4 integral membrane protein family.</text>
</comment>
<evidence type="ECO:0000259" key="8">
    <source>
        <dbReference type="Pfam" id="PF02687"/>
    </source>
</evidence>
<reference evidence="11" key="1">
    <citation type="journal article" date="2019" name="Int. J. Syst. Evol. Microbiol.">
        <title>The Global Catalogue of Microorganisms (GCM) 10K type strain sequencing project: providing services to taxonomists for standard genome sequencing and annotation.</title>
        <authorList>
            <consortium name="The Broad Institute Genomics Platform"/>
            <consortium name="The Broad Institute Genome Sequencing Center for Infectious Disease"/>
            <person name="Wu L."/>
            <person name="Ma J."/>
        </authorList>
    </citation>
    <scope>NUCLEOTIDE SEQUENCE [LARGE SCALE GENOMIC DNA]</scope>
    <source>
        <strain evidence="11">JCM 18303</strain>
    </source>
</reference>
<evidence type="ECO:0000256" key="7">
    <source>
        <dbReference type="SAM" id="Phobius"/>
    </source>
</evidence>
<evidence type="ECO:0000313" key="11">
    <source>
        <dbReference type="Proteomes" id="UP001428817"/>
    </source>
</evidence>
<feature type="transmembrane region" description="Helical" evidence="7">
    <location>
        <begin position="329"/>
        <end position="354"/>
    </location>
</feature>
<evidence type="ECO:0000256" key="6">
    <source>
        <dbReference type="ARBA" id="ARBA00038076"/>
    </source>
</evidence>
<feature type="domain" description="ABC3 transporter permease C-terminal" evidence="8">
    <location>
        <begin position="279"/>
        <end position="396"/>
    </location>
</feature>
<accession>A0ABP9QIA0</accession>
<keyword evidence="11" id="KW-1185">Reference proteome</keyword>
<keyword evidence="4 7" id="KW-1133">Transmembrane helix</keyword>
<keyword evidence="2" id="KW-1003">Cell membrane</keyword>
<dbReference type="InterPro" id="IPR003838">
    <property type="entry name" value="ABC3_permease_C"/>
</dbReference>
<dbReference type="Pfam" id="PF02687">
    <property type="entry name" value="FtsX"/>
    <property type="match status" value="1"/>
</dbReference>
<gene>
    <name evidence="10" type="ORF">GCM10023321_47570</name>
</gene>
<dbReference type="PANTHER" id="PTHR30572:SF4">
    <property type="entry name" value="ABC TRANSPORTER PERMEASE YTRF"/>
    <property type="match status" value="1"/>
</dbReference>
<feature type="transmembrane region" description="Helical" evidence="7">
    <location>
        <begin position="275"/>
        <end position="301"/>
    </location>
</feature>
<comment type="subcellular location">
    <subcellularLocation>
        <location evidence="1">Cell membrane</location>
        <topology evidence="1">Multi-pass membrane protein</topology>
    </subcellularLocation>
</comment>
<proteinExistence type="inferred from homology"/>
<dbReference type="RefSeq" id="WP_185065935.1">
    <property type="nucleotide sequence ID" value="NZ_BAABJP010000026.1"/>
</dbReference>
<evidence type="ECO:0000256" key="3">
    <source>
        <dbReference type="ARBA" id="ARBA00022692"/>
    </source>
</evidence>
<evidence type="ECO:0000256" key="5">
    <source>
        <dbReference type="ARBA" id="ARBA00023136"/>
    </source>
</evidence>
<dbReference type="EMBL" id="BAABJP010000026">
    <property type="protein sequence ID" value="GAA5162250.1"/>
    <property type="molecule type" value="Genomic_DNA"/>
</dbReference>
<dbReference type="InterPro" id="IPR050250">
    <property type="entry name" value="Macrolide_Exporter_MacB"/>
</dbReference>
<sequence length="405" mass="42715">MNLWEAFRAALRALRANKLRSGLTTLGVVIGVAAVILGMALGRTLESYYYELVGPLVRQVIVTKTTGQLAGAAQVQDLTENDARALRDPVKVPHVVSVTTLVSGGAILDSGTEQRRVTAIGAPDDYLTVANRRLAAGRFLPPTESGPVVREIVLGPTPVEELFGNNPSAALGQHVRVAGATFTVVGTITANGLQDDIVIVPKRTARAYLFGKDNAVDQIIVETGDLTTVGPLSDEVTAVLDHQHGITNPSRRDFEVLNYQYEIQQDIRFLTGLRAAIAAIGAISLLVGAIGIANIMLVSVAERIREIGIRKAVGATRGAILRQFLTESIMLTATGGLVGVVLGVALTEVAGMLIPHALPDLPAPATSPVWSLIALGVTVLVGIVAGGYPAYHAARLRPLDALRHQ</sequence>
<evidence type="ECO:0000259" key="9">
    <source>
        <dbReference type="Pfam" id="PF12704"/>
    </source>
</evidence>